<dbReference type="Gene3D" id="3.40.50.300">
    <property type="entry name" value="P-loop containing nucleotide triphosphate hydrolases"/>
    <property type="match status" value="1"/>
</dbReference>
<dbReference type="InterPro" id="IPR003439">
    <property type="entry name" value="ABC_transporter-like_ATP-bd"/>
</dbReference>
<organism evidence="4">
    <name type="scientific">marine sediment metagenome</name>
    <dbReference type="NCBI Taxonomy" id="412755"/>
    <lineage>
        <taxon>unclassified sequences</taxon>
        <taxon>metagenomes</taxon>
        <taxon>ecological metagenomes</taxon>
    </lineage>
</organism>
<dbReference type="AlphaFoldDB" id="X0Y7W0"/>
<dbReference type="PANTHER" id="PTHR43335">
    <property type="entry name" value="ABC TRANSPORTER, ATP-BINDING PROTEIN"/>
    <property type="match status" value="1"/>
</dbReference>
<reference evidence="4" key="1">
    <citation type="journal article" date="2014" name="Front. Microbiol.">
        <title>High frequency of phylogenetically diverse reductive dehalogenase-homologous genes in deep subseafloor sedimentary metagenomes.</title>
        <authorList>
            <person name="Kawai M."/>
            <person name="Futagami T."/>
            <person name="Toyoda A."/>
            <person name="Takaki Y."/>
            <person name="Nishi S."/>
            <person name="Hori S."/>
            <person name="Arai W."/>
            <person name="Tsubouchi T."/>
            <person name="Morono Y."/>
            <person name="Uchiyama I."/>
            <person name="Ito T."/>
            <person name="Fujiyama A."/>
            <person name="Inagaki F."/>
            <person name="Takami H."/>
        </authorList>
    </citation>
    <scope>NUCLEOTIDE SEQUENCE</scope>
    <source>
        <strain evidence="4">Expedition CK06-06</strain>
    </source>
</reference>
<feature type="domain" description="ABC transporter" evidence="3">
    <location>
        <begin position="2"/>
        <end position="136"/>
    </location>
</feature>
<comment type="similarity">
    <text evidence="1">Belongs to the ABC transporter superfamily.</text>
</comment>
<sequence length="136" mass="14916">MDHIDLSVYPGERFALLGHNGAGKTTLIKLMLGLCRPTRGDIWLLGQKYSGAGMGSVSVGYLPESVSFHDSMSGREVIRFYARLKGRDNKECDELLEQVGLIAAAGQRVRTYSKGMRQRLGLAQAMLGIPSLLFLD</sequence>
<gene>
    <name evidence="4" type="ORF">S01H1_77593</name>
</gene>
<evidence type="ECO:0000313" key="4">
    <source>
        <dbReference type="EMBL" id="GAG51870.1"/>
    </source>
</evidence>
<evidence type="ECO:0000256" key="2">
    <source>
        <dbReference type="ARBA" id="ARBA00022448"/>
    </source>
</evidence>
<comment type="caution">
    <text evidence="4">The sequence shown here is derived from an EMBL/GenBank/DDBJ whole genome shotgun (WGS) entry which is preliminary data.</text>
</comment>
<name>X0Y7W0_9ZZZZ</name>
<dbReference type="SUPFAM" id="SSF52540">
    <property type="entry name" value="P-loop containing nucleoside triphosphate hydrolases"/>
    <property type="match status" value="1"/>
</dbReference>
<evidence type="ECO:0000259" key="3">
    <source>
        <dbReference type="Pfam" id="PF00005"/>
    </source>
</evidence>
<evidence type="ECO:0000256" key="1">
    <source>
        <dbReference type="ARBA" id="ARBA00005417"/>
    </source>
</evidence>
<protein>
    <recommendedName>
        <fullName evidence="3">ABC transporter domain-containing protein</fullName>
    </recommendedName>
</protein>
<proteinExistence type="inferred from homology"/>
<dbReference type="GO" id="GO:0005524">
    <property type="term" value="F:ATP binding"/>
    <property type="evidence" value="ECO:0007669"/>
    <property type="project" value="InterPro"/>
</dbReference>
<dbReference type="GO" id="GO:0016887">
    <property type="term" value="F:ATP hydrolysis activity"/>
    <property type="evidence" value="ECO:0007669"/>
    <property type="project" value="InterPro"/>
</dbReference>
<keyword evidence="2" id="KW-0813">Transport</keyword>
<dbReference type="InterPro" id="IPR027417">
    <property type="entry name" value="P-loop_NTPase"/>
</dbReference>
<dbReference type="Pfam" id="PF00005">
    <property type="entry name" value="ABC_tran"/>
    <property type="match status" value="1"/>
</dbReference>
<accession>X0Y7W0</accession>
<dbReference type="EMBL" id="BARS01052161">
    <property type="protein sequence ID" value="GAG51870.1"/>
    <property type="molecule type" value="Genomic_DNA"/>
</dbReference>
<dbReference type="PANTHER" id="PTHR43335:SF4">
    <property type="entry name" value="ABC TRANSPORTER, ATP-BINDING PROTEIN"/>
    <property type="match status" value="1"/>
</dbReference>
<feature type="non-terminal residue" evidence="4">
    <location>
        <position position="136"/>
    </location>
</feature>